<reference evidence="6 7" key="1">
    <citation type="journal article" date="2012" name="J. Bacteriol.">
        <title>Complete Genome Sequence of Rahnella aquatilis CIP 78.65.</title>
        <authorList>
            <person name="Martinez R.J."/>
            <person name="Bruce D."/>
            <person name="Detter C."/>
            <person name="Goodwin L.A."/>
            <person name="Han J."/>
            <person name="Han C.S."/>
            <person name="Held B."/>
            <person name="Land M.L."/>
            <person name="Mikhailova N."/>
            <person name="Nolan M."/>
            <person name="Pennacchio L."/>
            <person name="Pitluck S."/>
            <person name="Tapia R."/>
            <person name="Woyke T."/>
            <person name="Sobecky P.A."/>
        </authorList>
    </citation>
    <scope>NUCLEOTIDE SEQUENCE [LARGE SCALE GENOMIC DNA]</scope>
    <source>
        <strain evidence="7">ATCC 33071 / DSM 4594 / JCM 1683 / NBRC 105701 / NCIMB 13365 / CIP 78.65</strain>
    </source>
</reference>
<dbReference type="PANTHER" id="PTHR42881:SF13">
    <property type="entry name" value="PROLYL ENDOPEPTIDASE"/>
    <property type="match status" value="1"/>
</dbReference>
<keyword evidence="2" id="KW-0378">Hydrolase</keyword>
<evidence type="ECO:0000256" key="2">
    <source>
        <dbReference type="ARBA" id="ARBA00022801"/>
    </source>
</evidence>
<dbReference type="AlphaFoldDB" id="H2IXD7"/>
<keyword evidence="3" id="KW-0720">Serine protease</keyword>
<feature type="domain" description="Peptidase S9A N-terminal" evidence="5">
    <location>
        <begin position="10"/>
        <end position="412"/>
    </location>
</feature>
<evidence type="ECO:0000256" key="1">
    <source>
        <dbReference type="ARBA" id="ARBA00022670"/>
    </source>
</evidence>
<dbReference type="SUPFAM" id="SSF50993">
    <property type="entry name" value="Peptidase/esterase 'gauge' domain"/>
    <property type="match status" value="1"/>
</dbReference>
<reference evidence="7" key="2">
    <citation type="submission" date="2012-01" db="EMBL/GenBank/DDBJ databases">
        <title>Complete sequence of chromosome of Rahnella aquatilis CIP 78.65.</title>
        <authorList>
            <person name="Lucas S."/>
            <person name="Han J."/>
            <person name="Lapidus A."/>
            <person name="Cheng J.-F."/>
            <person name="Goodwin L."/>
            <person name="Pitluck S."/>
            <person name="Peters L."/>
            <person name="Ovchinnikova G."/>
            <person name="Held B."/>
            <person name="Detter J.C."/>
            <person name="Han C."/>
            <person name="Tapia R."/>
            <person name="Land M."/>
            <person name="Hauser L."/>
            <person name="Kyrpides N."/>
            <person name="Ivanova N."/>
            <person name="Pagani I."/>
            <person name="Sobecky P."/>
            <person name="Martinez R."/>
            <person name="Woyke T."/>
        </authorList>
    </citation>
    <scope>NUCLEOTIDE SEQUENCE [LARGE SCALE GENOMIC DNA]</scope>
    <source>
        <strain evidence="7">ATCC 33071 / DSM 4594 / JCM 1683 / NBRC 105701 / NCIMB 13365 / CIP 78.65</strain>
    </source>
</reference>
<dbReference type="PANTHER" id="PTHR42881">
    <property type="entry name" value="PROLYL ENDOPEPTIDASE"/>
    <property type="match status" value="1"/>
</dbReference>
<evidence type="ECO:0000256" key="3">
    <source>
        <dbReference type="ARBA" id="ARBA00022825"/>
    </source>
</evidence>
<dbReference type="SUPFAM" id="SSF53474">
    <property type="entry name" value="alpha/beta-Hydrolases"/>
    <property type="match status" value="1"/>
</dbReference>
<dbReference type="InterPro" id="IPR029058">
    <property type="entry name" value="AB_hydrolase_fold"/>
</dbReference>
<dbReference type="GO" id="GO:0006508">
    <property type="term" value="P:proteolysis"/>
    <property type="evidence" value="ECO:0007669"/>
    <property type="project" value="UniProtKB-KW"/>
</dbReference>
<dbReference type="GO" id="GO:0005829">
    <property type="term" value="C:cytosol"/>
    <property type="evidence" value="ECO:0007669"/>
    <property type="project" value="TreeGrafter"/>
</dbReference>
<dbReference type="OrthoDB" id="9801421at2"/>
<sequence length="706" mass="78974">MTTDPLSPPQDDFIWLEGLRNEKALEWAREQNAITLAAFTQGKDFDPLREKVLEGLNSPDHIPGVWKCGNDWYNFWQDAQNPKGILRKTTLDEFRKAEPQWQTVLDIDALGKAEGKEWVYHGFWNLKPDFGRALLVLSPDGGDASEVREFDLITRDFVPDGFYLPVAKSRISWIDRDHVFVATDFGEGSMTDSGYPRIVKIWQRGTPLCEAVTVFSAEKTDMMAAGYRDALKGFEHNYVVRVTDFYHREVFLLDADKNLVKIDVPADAKFSTWREWILIQPSSEWEVNGESWPSGSLLTMNFDAFMAGERTLKPLFMPGAHSSLSGVTATRDQLNGYSYTRDHIILSITRDVVNRLEVLTPKDGGWQREPFGKVPELSKINAWGVDDETNEYFMSVSGFLQPASLSLGNLDNGANVAAELLKQDPSHFDATRYQVSQHFATSDDGTRVPYFVISSKDVAYDGRNPTLLYGYGGFEVSLEPYYLGVSGVAWLDRGGVFVVANIRGGGEYGPEWHKAALKEKRLRAYEDFSSVAKALIASKITSPAHLAAQGGSNGGLLVGNMLTRYPELFGAIVCEVALLDMYRYTQISAGASWIAEYGDPQKPEEWAFIREFSPYHNIDPTKKYPPVFFSTATSDDRVGPDHARKMAAKMQALGIPQVYFYENTDGGHSAAADKKQSAFKRVMVSEFLLHFIGRDNVSTGSDKVSG</sequence>
<dbReference type="STRING" id="745277.Rahaq2_3265"/>
<accession>H2IXD7</accession>
<keyword evidence="7" id="KW-1185">Reference proteome</keyword>
<dbReference type="PRINTS" id="PR00862">
    <property type="entry name" value="PROLIGOPTASE"/>
</dbReference>
<dbReference type="InterPro" id="IPR023302">
    <property type="entry name" value="Pept_S9A_N"/>
</dbReference>
<dbReference type="Gene3D" id="2.130.10.120">
    <property type="entry name" value="Prolyl oligopeptidase, N-terminal domain"/>
    <property type="match status" value="1"/>
</dbReference>
<protein>
    <submittedName>
        <fullName evidence="6">Serine protease, S9A family peptidase</fullName>
    </submittedName>
</protein>
<name>H2IXD7_RAHAC</name>
<dbReference type="Pfam" id="PF00326">
    <property type="entry name" value="Peptidase_S9"/>
    <property type="match status" value="1"/>
</dbReference>
<evidence type="ECO:0000259" key="5">
    <source>
        <dbReference type="Pfam" id="PF02897"/>
    </source>
</evidence>
<dbReference type="EMBL" id="CP003244">
    <property type="protein sequence ID" value="AEX53073.1"/>
    <property type="molecule type" value="Genomic_DNA"/>
</dbReference>
<keyword evidence="1 6" id="KW-0645">Protease</keyword>
<evidence type="ECO:0000313" key="7">
    <source>
        <dbReference type="Proteomes" id="UP000009010"/>
    </source>
</evidence>
<dbReference type="eggNOG" id="COG1505">
    <property type="taxonomic scope" value="Bacteria"/>
</dbReference>
<organism evidence="6 7">
    <name type="scientific">Rahnella aquatilis (strain ATCC 33071 / DSM 4594 / JCM 1683 / NBRC 105701 / NCIMB 13365 / CIP 78.65)</name>
    <dbReference type="NCBI Taxonomy" id="745277"/>
    <lineage>
        <taxon>Bacteria</taxon>
        <taxon>Pseudomonadati</taxon>
        <taxon>Pseudomonadota</taxon>
        <taxon>Gammaproteobacteria</taxon>
        <taxon>Enterobacterales</taxon>
        <taxon>Yersiniaceae</taxon>
        <taxon>Rahnella</taxon>
    </lineage>
</organism>
<dbReference type="InterPro" id="IPR051167">
    <property type="entry name" value="Prolyl_oligopep/macrocyclase"/>
</dbReference>
<gene>
    <name evidence="6" type="ordered locus">Rahaq2_3265</name>
</gene>
<dbReference type="GO" id="GO:0004252">
    <property type="term" value="F:serine-type endopeptidase activity"/>
    <property type="evidence" value="ECO:0007669"/>
    <property type="project" value="InterPro"/>
</dbReference>
<dbReference type="RefSeq" id="WP_015698180.1">
    <property type="nucleotide sequence ID" value="NC_016818.1"/>
</dbReference>
<dbReference type="InterPro" id="IPR001375">
    <property type="entry name" value="Peptidase_S9_cat"/>
</dbReference>
<proteinExistence type="predicted"/>
<evidence type="ECO:0000313" key="6">
    <source>
        <dbReference type="EMBL" id="AEX53073.1"/>
    </source>
</evidence>
<evidence type="ECO:0000259" key="4">
    <source>
        <dbReference type="Pfam" id="PF00326"/>
    </source>
</evidence>
<feature type="domain" description="Peptidase S9 prolyl oligopeptidase catalytic" evidence="4">
    <location>
        <begin position="488"/>
        <end position="678"/>
    </location>
</feature>
<dbReference type="Gene3D" id="3.40.50.1820">
    <property type="entry name" value="alpha/beta hydrolase"/>
    <property type="match status" value="1"/>
</dbReference>
<dbReference type="GO" id="GO:0070012">
    <property type="term" value="F:oligopeptidase activity"/>
    <property type="evidence" value="ECO:0007669"/>
    <property type="project" value="TreeGrafter"/>
</dbReference>
<dbReference type="HOGENOM" id="CLU_011290_4_0_6"/>
<dbReference type="InterPro" id="IPR002470">
    <property type="entry name" value="Peptidase_S9A"/>
</dbReference>
<dbReference type="PATRIC" id="fig|745277.3.peg.3129"/>
<dbReference type="KEGG" id="raq:Rahaq2_3265"/>
<dbReference type="Proteomes" id="UP000009010">
    <property type="component" value="Chromosome"/>
</dbReference>
<dbReference type="Pfam" id="PF02897">
    <property type="entry name" value="Peptidase_S9_N"/>
    <property type="match status" value="1"/>
</dbReference>